<feature type="transmembrane region" description="Helical" evidence="6">
    <location>
        <begin position="56"/>
        <end position="76"/>
    </location>
</feature>
<comment type="subcellular location">
    <subcellularLocation>
        <location evidence="1">Membrane</location>
        <topology evidence="1">Multi-pass membrane protein</topology>
    </subcellularLocation>
</comment>
<comment type="similarity">
    <text evidence="2 6">Belongs to the BI1 family.</text>
</comment>
<dbReference type="EMBL" id="NBZD01000003">
    <property type="protein sequence ID" value="PNH18358.1"/>
    <property type="molecule type" value="Genomic_DNA"/>
</dbReference>
<organism evidence="7 8">
    <name type="scientific">Mageeibacillus indolicus</name>
    <dbReference type="NCBI Taxonomy" id="884684"/>
    <lineage>
        <taxon>Bacteria</taxon>
        <taxon>Bacillati</taxon>
        <taxon>Bacillota</taxon>
        <taxon>Clostridia</taxon>
        <taxon>Eubacteriales</taxon>
        <taxon>Oscillospiraceae</taxon>
        <taxon>Mageeibacillus</taxon>
    </lineage>
</organism>
<feature type="transmembrane region" description="Helical" evidence="6">
    <location>
        <begin position="88"/>
        <end position="109"/>
    </location>
</feature>
<sequence length="252" mass="27844">MSNMYNSQTYLSQEQISNIQAMMYKITWRIFGWMFLGVALTAVSAFAANYYNLSRYLTRGTVIGLVLVQLAIVFIFSSQVRHARAGIATAMFLVYSIITGITFSTLIIFYSGASIVSGFALSALIFAVMAAFGFLTKRDLSSLGSVGYVLLFGALLIGVANIFLHLPMINLLINYAILAVFIGLTAYDLQKVRRSVTELVARRSSAYRESDVAALDASIRSLSIMYALSLYLDFVNIFIRILSITGDRRSSN</sequence>
<dbReference type="PANTHER" id="PTHR23291">
    <property type="entry name" value="BAX INHIBITOR-RELATED"/>
    <property type="match status" value="1"/>
</dbReference>
<feature type="transmembrane region" description="Helical" evidence="6">
    <location>
        <begin position="115"/>
        <end position="135"/>
    </location>
</feature>
<dbReference type="CDD" id="cd10432">
    <property type="entry name" value="BI-1-like_bacterial"/>
    <property type="match status" value="1"/>
</dbReference>
<dbReference type="Pfam" id="PF01027">
    <property type="entry name" value="Bax1-I"/>
    <property type="match status" value="1"/>
</dbReference>
<evidence type="ECO:0000256" key="4">
    <source>
        <dbReference type="ARBA" id="ARBA00022989"/>
    </source>
</evidence>
<evidence type="ECO:0000256" key="5">
    <source>
        <dbReference type="ARBA" id="ARBA00023136"/>
    </source>
</evidence>
<name>A0A2J8B0Q5_9FIRM</name>
<feature type="transmembrane region" description="Helical" evidence="6">
    <location>
        <begin position="30"/>
        <end position="50"/>
    </location>
</feature>
<feature type="transmembrane region" description="Helical" evidence="6">
    <location>
        <begin position="172"/>
        <end position="189"/>
    </location>
</feature>
<dbReference type="GO" id="GO:0005886">
    <property type="term" value="C:plasma membrane"/>
    <property type="evidence" value="ECO:0007669"/>
    <property type="project" value="TreeGrafter"/>
</dbReference>
<keyword evidence="5 6" id="KW-0472">Membrane</keyword>
<evidence type="ECO:0000256" key="6">
    <source>
        <dbReference type="RuleBase" id="RU004379"/>
    </source>
</evidence>
<accession>A0A2J8B0Q5</accession>
<protein>
    <recommendedName>
        <fullName evidence="9">BAX inhibitor (BI)-1/YccA family protein</fullName>
    </recommendedName>
</protein>
<dbReference type="Proteomes" id="UP000236394">
    <property type="component" value="Unassembled WGS sequence"/>
</dbReference>
<reference evidence="8" key="1">
    <citation type="submission" date="2017-04" db="EMBL/GenBank/DDBJ databases">
        <authorList>
            <person name="Bumgarner R.E."/>
            <person name="Fredricks D.N."/>
            <person name="Srinivasan S."/>
        </authorList>
    </citation>
    <scope>NUCLEOTIDE SEQUENCE [LARGE SCALE GENOMIC DNA]</scope>
    <source>
        <strain evidence="8">KA00405</strain>
    </source>
</reference>
<dbReference type="AlphaFoldDB" id="A0A2J8B0Q5"/>
<feature type="transmembrane region" description="Helical" evidence="6">
    <location>
        <begin position="147"/>
        <end position="166"/>
    </location>
</feature>
<dbReference type="InterPro" id="IPR006214">
    <property type="entry name" value="Bax_inhibitor_1-related"/>
</dbReference>
<evidence type="ECO:0000256" key="1">
    <source>
        <dbReference type="ARBA" id="ARBA00004141"/>
    </source>
</evidence>
<evidence type="ECO:0000313" key="8">
    <source>
        <dbReference type="Proteomes" id="UP000236394"/>
    </source>
</evidence>
<keyword evidence="4 6" id="KW-1133">Transmembrane helix</keyword>
<evidence type="ECO:0000256" key="2">
    <source>
        <dbReference type="ARBA" id="ARBA00010350"/>
    </source>
</evidence>
<dbReference type="PANTHER" id="PTHR23291:SF50">
    <property type="entry name" value="PROTEIN LIFEGUARD 4"/>
    <property type="match status" value="1"/>
</dbReference>
<evidence type="ECO:0000313" key="7">
    <source>
        <dbReference type="EMBL" id="PNH18358.1"/>
    </source>
</evidence>
<feature type="transmembrane region" description="Helical" evidence="6">
    <location>
        <begin position="224"/>
        <end position="243"/>
    </location>
</feature>
<gene>
    <name evidence="7" type="ORF">B7R76_05805</name>
</gene>
<evidence type="ECO:0008006" key="9">
    <source>
        <dbReference type="Google" id="ProtNLM"/>
    </source>
</evidence>
<proteinExistence type="inferred from homology"/>
<evidence type="ECO:0000256" key="3">
    <source>
        <dbReference type="ARBA" id="ARBA00022692"/>
    </source>
</evidence>
<comment type="caution">
    <text evidence="7">The sequence shown here is derived from an EMBL/GenBank/DDBJ whole genome shotgun (WGS) entry which is preliminary data.</text>
</comment>
<keyword evidence="3 6" id="KW-0812">Transmembrane</keyword>